<organism evidence="1">
    <name type="scientific">uncultured Caudovirales phage</name>
    <dbReference type="NCBI Taxonomy" id="2100421"/>
    <lineage>
        <taxon>Viruses</taxon>
        <taxon>Duplodnaviria</taxon>
        <taxon>Heunggongvirae</taxon>
        <taxon>Uroviricota</taxon>
        <taxon>Caudoviricetes</taxon>
        <taxon>Peduoviridae</taxon>
        <taxon>Maltschvirus</taxon>
        <taxon>Maltschvirus maltsch</taxon>
    </lineage>
</organism>
<proteinExistence type="predicted"/>
<evidence type="ECO:0000313" key="1">
    <source>
        <dbReference type="EMBL" id="CAB5222858.1"/>
    </source>
</evidence>
<reference evidence="1" key="1">
    <citation type="submission" date="2020-05" db="EMBL/GenBank/DDBJ databases">
        <authorList>
            <person name="Chiriac C."/>
            <person name="Salcher M."/>
            <person name="Ghai R."/>
            <person name="Kavagutti S V."/>
        </authorList>
    </citation>
    <scope>NUCLEOTIDE SEQUENCE</scope>
</reference>
<accession>A0A6J7X198</accession>
<sequence>MTQDEIIEMASKAGLAFDSDEYPEIWQTYMNVGKQELVAFANLVADKATEEANAKANASWTLMCKKMVALEREACAKVCDEVGEHPSLTPQHCAESIRARGEQALAQLKQDGDCKKCKDGCPACDARKLQKEAHDLL</sequence>
<protein>
    <submittedName>
        <fullName evidence="1">Uncharacterized protein</fullName>
    </submittedName>
</protein>
<gene>
    <name evidence="1" type="ORF">UFOVP379_38</name>
</gene>
<name>A0A6J7X198_9CAUD</name>
<dbReference type="EMBL" id="LR798307">
    <property type="protein sequence ID" value="CAB5222858.1"/>
    <property type="molecule type" value="Genomic_DNA"/>
</dbReference>